<dbReference type="Proteomes" id="UP001243717">
    <property type="component" value="Unassembled WGS sequence"/>
</dbReference>
<keyword evidence="1" id="KW-0812">Transmembrane</keyword>
<keyword evidence="3" id="KW-1185">Reference proteome</keyword>
<keyword evidence="1" id="KW-1133">Transmembrane helix</keyword>
<reference evidence="2 3" key="1">
    <citation type="submission" date="2023-04" db="EMBL/GenBank/DDBJ databases">
        <title>A novel bacteria isolated from coastal sediment.</title>
        <authorList>
            <person name="Liu X.-J."/>
            <person name="Du Z.-J."/>
        </authorList>
    </citation>
    <scope>NUCLEOTIDE SEQUENCE [LARGE SCALE GENOMIC DNA]</scope>
    <source>
        <strain evidence="2 3">SDUM461004</strain>
    </source>
</reference>
<evidence type="ECO:0000256" key="1">
    <source>
        <dbReference type="SAM" id="Phobius"/>
    </source>
</evidence>
<gene>
    <name evidence="2" type="ORF">QEH59_01975</name>
</gene>
<feature type="transmembrane region" description="Helical" evidence="1">
    <location>
        <begin position="496"/>
        <end position="519"/>
    </location>
</feature>
<name>A0ABU1AHA9_9BACT</name>
<feature type="transmembrane region" description="Helical" evidence="1">
    <location>
        <begin position="450"/>
        <end position="471"/>
    </location>
</feature>
<dbReference type="EMBL" id="JARXIC010000002">
    <property type="protein sequence ID" value="MDQ8193176.1"/>
    <property type="molecule type" value="Genomic_DNA"/>
</dbReference>
<feature type="transmembrane region" description="Helical" evidence="1">
    <location>
        <begin position="525"/>
        <end position="544"/>
    </location>
</feature>
<proteinExistence type="predicted"/>
<feature type="transmembrane region" description="Helical" evidence="1">
    <location>
        <begin position="352"/>
        <end position="370"/>
    </location>
</feature>
<organism evidence="2 3">
    <name type="scientific">Thalassobacterium sedimentorum</name>
    <dbReference type="NCBI Taxonomy" id="3041258"/>
    <lineage>
        <taxon>Bacteria</taxon>
        <taxon>Pseudomonadati</taxon>
        <taxon>Verrucomicrobiota</taxon>
        <taxon>Opitutia</taxon>
        <taxon>Puniceicoccales</taxon>
        <taxon>Coraliomargaritaceae</taxon>
        <taxon>Thalassobacterium</taxon>
    </lineage>
</organism>
<keyword evidence="1" id="KW-0472">Membrane</keyword>
<comment type="caution">
    <text evidence="2">The sequence shown here is derived from an EMBL/GenBank/DDBJ whole genome shotgun (WGS) entry which is preliminary data.</text>
</comment>
<sequence>MLALIKTSTLLVIALLFATAALLIPSHLRSIDLVVIESNAQNGRAVRAVLDETISSAHTGSTLRILNATQVSPTVAQAYQAQIQALVEQYPSLRASGGPDRSFEDFLALIQFAPSTEIEPLALLPQLLPRSERASLSNMLKESSNANVAALLDARDLPGLIRLHPASHAAGAPYDAGILTLSLLIEGGHFSPTLAQQIGQTAAQAKLGTPTAVHALEDFAIATLSLGRQLDHRSLADLASITGSLADWGRMGTLFRAQPDRIDALYAALRFAGNPDSLYNYLAKNPETGNNDLDTALKNGPAATQQLLAEALPIFRPTQLLNQLLELTSSYRPQSVIELSQTNRTAALTVKASLFMSAGLAFALAMGAAWRASLSEIKAVERSTPSIIARNVFTSLIVALTLWACFEPGILKSKNTESETDSAPRIEFVVADTLNSLKSPVKAMQELNQVTLLVLALFFIAQLIIYCFCLIKLKEIAKQKLSASLKIKLLENEENLFDFGLYVGLGGTVLSLILVAVGIVEASLMAAYASTLFGILFVAILKVLNLRPYRRHLIIQANSETADANGALMKNIEL</sequence>
<protein>
    <submittedName>
        <fullName evidence="2">Uncharacterized protein</fullName>
    </submittedName>
</protein>
<evidence type="ECO:0000313" key="2">
    <source>
        <dbReference type="EMBL" id="MDQ8193176.1"/>
    </source>
</evidence>
<accession>A0ABU1AHA9</accession>
<evidence type="ECO:0000313" key="3">
    <source>
        <dbReference type="Proteomes" id="UP001243717"/>
    </source>
</evidence>
<dbReference type="RefSeq" id="WP_308983682.1">
    <property type="nucleotide sequence ID" value="NZ_JARXIC010000002.1"/>
</dbReference>
<feature type="transmembrane region" description="Helical" evidence="1">
    <location>
        <begin position="391"/>
        <end position="411"/>
    </location>
</feature>